<protein>
    <submittedName>
        <fullName evidence="1">Uncharacterized protein</fullName>
    </submittedName>
</protein>
<comment type="caution">
    <text evidence="1">The sequence shown here is derived from an EMBL/GenBank/DDBJ whole genome shotgun (WGS) entry which is preliminary data.</text>
</comment>
<dbReference type="EMBL" id="MDSL01000044">
    <property type="protein sequence ID" value="PPT95603.1"/>
    <property type="molecule type" value="Genomic_DNA"/>
</dbReference>
<name>A0A2S6ZTA9_9XANT</name>
<dbReference type="Proteomes" id="UP000238049">
    <property type="component" value="Unassembled WGS sequence"/>
</dbReference>
<evidence type="ECO:0000313" key="2">
    <source>
        <dbReference type="Proteomes" id="UP000238049"/>
    </source>
</evidence>
<reference evidence="1 2" key="1">
    <citation type="submission" date="2016-08" db="EMBL/GenBank/DDBJ databases">
        <title>Evolution of the type three secretion system and type three effector repertoires in Xanthomonas.</title>
        <authorList>
            <person name="Merda D."/>
            <person name="Briand M."/>
            <person name="Bosis E."/>
            <person name="Rousseau C."/>
            <person name="Portier P."/>
            <person name="Jacques M.-A."/>
            <person name="Fischer-Le Saux M."/>
        </authorList>
    </citation>
    <scope>NUCLEOTIDE SEQUENCE [LARGE SCALE GENOMIC DNA]</scope>
    <source>
        <strain evidence="1 2">CFBP 7409</strain>
    </source>
</reference>
<dbReference type="AlphaFoldDB" id="A0A2S6ZTA9"/>
<evidence type="ECO:0000313" key="1">
    <source>
        <dbReference type="EMBL" id="PPT95603.1"/>
    </source>
</evidence>
<gene>
    <name evidence="1" type="ORF">XarbCFBP7409_17190</name>
</gene>
<organism evidence="1 2">
    <name type="scientific">Xanthomonas arboricola pv. guizotiae</name>
    <dbReference type="NCBI Taxonomy" id="487867"/>
    <lineage>
        <taxon>Bacteria</taxon>
        <taxon>Pseudomonadati</taxon>
        <taxon>Pseudomonadota</taxon>
        <taxon>Gammaproteobacteria</taxon>
        <taxon>Lysobacterales</taxon>
        <taxon>Lysobacteraceae</taxon>
        <taxon>Xanthomonas</taxon>
    </lineage>
</organism>
<proteinExistence type="predicted"/>
<sequence>MIDFFALANHIEALRLCALRSLGSLQDELAERAVPSSLAGHAVNPSRGLDDGLDATKELTGTYLQRVLRWWAGKGPAVSA</sequence>
<accession>A0A2S6ZTA9</accession>